<dbReference type="AlphaFoldDB" id="X1HVX9"/>
<reference evidence="1" key="1">
    <citation type="journal article" date="2014" name="Front. Microbiol.">
        <title>High frequency of phylogenetically diverse reductive dehalogenase-homologous genes in deep subseafloor sedimentary metagenomes.</title>
        <authorList>
            <person name="Kawai M."/>
            <person name="Futagami T."/>
            <person name="Toyoda A."/>
            <person name="Takaki Y."/>
            <person name="Nishi S."/>
            <person name="Hori S."/>
            <person name="Arai W."/>
            <person name="Tsubouchi T."/>
            <person name="Morono Y."/>
            <person name="Uchiyama I."/>
            <person name="Ito T."/>
            <person name="Fujiyama A."/>
            <person name="Inagaki F."/>
            <person name="Takami H."/>
        </authorList>
    </citation>
    <scope>NUCLEOTIDE SEQUENCE</scope>
    <source>
        <strain evidence="1">Expedition CK06-06</strain>
    </source>
</reference>
<sequence>SQTRFYSSIMVMKLGSEFGTDFEEYKNLENGEIKSEAGFMKYLAVKDTTTRGERNRKFRSYLYNSVLENKDNRIAQFVSASNRSTDNKPLTIDMLSKSIFACFLYREPVEDNMATDVYKRAKEIDNVVALMNTLYDLALGGWNPKVGKNDTTQRKLARLFRSKSIMAWAELLRDAICGKLDIQDAEDRARPFYREFSESELAKIRDVVARLVNWKMWISPTEDAIDRILADNKSAIKTWFREHGFTTGYLMGAPE</sequence>
<gene>
    <name evidence="1" type="ORF">S03H2_51477</name>
</gene>
<evidence type="ECO:0000313" key="1">
    <source>
        <dbReference type="EMBL" id="GAH73612.1"/>
    </source>
</evidence>
<organism evidence="1">
    <name type="scientific">marine sediment metagenome</name>
    <dbReference type="NCBI Taxonomy" id="412755"/>
    <lineage>
        <taxon>unclassified sequences</taxon>
        <taxon>metagenomes</taxon>
        <taxon>ecological metagenomes</taxon>
    </lineage>
</organism>
<protein>
    <submittedName>
        <fullName evidence="1">Uncharacterized protein</fullName>
    </submittedName>
</protein>
<proteinExistence type="predicted"/>
<accession>X1HVX9</accession>
<feature type="non-terminal residue" evidence="1">
    <location>
        <position position="1"/>
    </location>
</feature>
<comment type="caution">
    <text evidence="1">The sequence shown here is derived from an EMBL/GenBank/DDBJ whole genome shotgun (WGS) entry which is preliminary data.</text>
</comment>
<name>X1HVX9_9ZZZZ</name>
<dbReference type="EMBL" id="BARU01032661">
    <property type="protein sequence ID" value="GAH73612.1"/>
    <property type="molecule type" value="Genomic_DNA"/>
</dbReference>